<dbReference type="InterPro" id="IPR043502">
    <property type="entry name" value="DNA/RNA_pol_sf"/>
</dbReference>
<dbReference type="AlphaFoldDB" id="A0AA89B144"/>
<dbReference type="InterPro" id="IPR013103">
    <property type="entry name" value="RVT_2"/>
</dbReference>
<gene>
    <name evidence="2" type="ORF">RJ639_044532</name>
</gene>
<evidence type="ECO:0000313" key="2">
    <source>
        <dbReference type="EMBL" id="KAK3023310.1"/>
    </source>
</evidence>
<protein>
    <recommendedName>
        <fullName evidence="1">Reverse transcriptase Ty1/copia-type domain-containing protein</fullName>
    </recommendedName>
</protein>
<reference evidence="2" key="1">
    <citation type="submission" date="2022-12" db="EMBL/GenBank/DDBJ databases">
        <title>Draft genome assemblies for two species of Escallonia (Escalloniales).</title>
        <authorList>
            <person name="Chanderbali A."/>
            <person name="Dervinis C."/>
            <person name="Anghel I."/>
            <person name="Soltis D."/>
            <person name="Soltis P."/>
            <person name="Zapata F."/>
        </authorList>
    </citation>
    <scope>NUCLEOTIDE SEQUENCE</scope>
    <source>
        <strain evidence="2">UCBG64.0493</strain>
        <tissue evidence="2">Leaf</tissue>
    </source>
</reference>
<proteinExistence type="predicted"/>
<dbReference type="Proteomes" id="UP001188597">
    <property type="component" value="Unassembled WGS sequence"/>
</dbReference>
<evidence type="ECO:0000259" key="1">
    <source>
        <dbReference type="Pfam" id="PF07727"/>
    </source>
</evidence>
<evidence type="ECO:0000313" key="3">
    <source>
        <dbReference type="Proteomes" id="UP001188597"/>
    </source>
</evidence>
<sequence length="320" mass="36201">MDPAQPISIILDGSNYILWAQDMWCYLTGDITISVQTAGEPHLKFDERLDDWDSKNHQIITWFCNTSVRLCHKIGAGQYPQDCSCNHEKWSKNTSSPSAPPKLKIRYRFKPPSYPAATDDDVLNNSSSSTLSVNDVAEIDPEMGQTIGIGHKQFGFASSAYNYALFIWKSAQCMILVLLYVDDMIITGNDLDGISILKQDLNHHFEMKDLGTLSYFLGLEVFTASDRYYLSQGKYASDFLSRAGLTDSKTASTPLEPNEHLINIASLALTQLRLISKYFLRLINKQLDCFTGLDSDQLPYLWDTENKKLKYTRVKSPANY</sequence>
<keyword evidence="3" id="KW-1185">Reference proteome</keyword>
<name>A0AA89B144_9ASTE</name>
<dbReference type="Pfam" id="PF07727">
    <property type="entry name" value="RVT_2"/>
    <property type="match status" value="1"/>
</dbReference>
<feature type="domain" description="Reverse transcriptase Ty1/copia-type" evidence="1">
    <location>
        <begin position="151"/>
        <end position="256"/>
    </location>
</feature>
<comment type="caution">
    <text evidence="2">The sequence shown here is derived from an EMBL/GenBank/DDBJ whole genome shotgun (WGS) entry which is preliminary data.</text>
</comment>
<accession>A0AA89B144</accession>
<dbReference type="SUPFAM" id="SSF56672">
    <property type="entry name" value="DNA/RNA polymerases"/>
    <property type="match status" value="1"/>
</dbReference>
<organism evidence="2 3">
    <name type="scientific">Escallonia herrerae</name>
    <dbReference type="NCBI Taxonomy" id="1293975"/>
    <lineage>
        <taxon>Eukaryota</taxon>
        <taxon>Viridiplantae</taxon>
        <taxon>Streptophyta</taxon>
        <taxon>Embryophyta</taxon>
        <taxon>Tracheophyta</taxon>
        <taxon>Spermatophyta</taxon>
        <taxon>Magnoliopsida</taxon>
        <taxon>eudicotyledons</taxon>
        <taxon>Gunneridae</taxon>
        <taxon>Pentapetalae</taxon>
        <taxon>asterids</taxon>
        <taxon>campanulids</taxon>
        <taxon>Escalloniales</taxon>
        <taxon>Escalloniaceae</taxon>
        <taxon>Escallonia</taxon>
    </lineage>
</organism>
<dbReference type="EMBL" id="JAVXUP010000663">
    <property type="protein sequence ID" value="KAK3023310.1"/>
    <property type="molecule type" value="Genomic_DNA"/>
</dbReference>